<dbReference type="FunFam" id="2.60.34.10:FF:000002">
    <property type="entry name" value="Heat shock 70 kDa"/>
    <property type="match status" value="1"/>
</dbReference>
<dbReference type="SUPFAM" id="SSF53067">
    <property type="entry name" value="Actin-like ATPase domain"/>
    <property type="match status" value="2"/>
</dbReference>
<keyword evidence="9" id="KW-0732">Signal</keyword>
<evidence type="ECO:0000256" key="6">
    <source>
        <dbReference type="RuleBase" id="RU003322"/>
    </source>
</evidence>
<evidence type="ECO:0000256" key="3">
    <source>
        <dbReference type="ARBA" id="ARBA00022824"/>
    </source>
</evidence>
<evidence type="ECO:0000256" key="1">
    <source>
        <dbReference type="ARBA" id="ARBA00007381"/>
    </source>
</evidence>
<dbReference type="Gene3D" id="2.60.34.10">
    <property type="entry name" value="Substrate Binding Domain Of DNAk, Chain A, domain 1"/>
    <property type="match status" value="1"/>
</dbReference>
<feature type="compositionally biased region" description="Acidic residues" evidence="8">
    <location>
        <begin position="659"/>
        <end position="670"/>
    </location>
</feature>
<dbReference type="PROSITE" id="PS01036">
    <property type="entry name" value="HSP70_3"/>
    <property type="match status" value="1"/>
</dbReference>
<dbReference type="InterPro" id="IPR013126">
    <property type="entry name" value="Hsp_70_fam"/>
</dbReference>
<dbReference type="InterPro" id="IPR043129">
    <property type="entry name" value="ATPase_NBD"/>
</dbReference>
<sequence>MRMRRSKDFKNLAFLILLLFASELCLGVTVAAEKKQKQNLGTVIGIDLGTTYSCVGVYKGENNVEIIANDQGNRITPSWVAFTDTERLIGEAAKNQAALNPERTIYDVKRLIGRKFDDPEVQKIIKMLPFNIVNKDGKPYVEVKIKEGDSKVFSPEEISAMILQKMKETAEAYLGKSIKHAVITVPAYFNDAQRQATKDAGTIAGLNVVRIINEPTAAAIAYGLDKKGKEQNILVYDLGGGTFDVSILSIDNGVFEVLATNGNTHLGGEDFDHKLMDYFIKLIKRKYSKDISNDKKALGKLRRECERAKRALSNQHQVRIEIESLYDGIDFSEPLTRARFEELNMDLFKKTMGPVKKALEDANLKKTDIDELVLVGGSTRIPKVQQLLKDFFDGKEPNKGVNPDEAVAYGAAIQGAILGGEGGEETKDLLLLDVTPLSLGIETVGGVMTKLIPRNSRIPVKKTQVFTTYQDQQTSVTIKVYEGERSLTKDCRELGSFDLSGIPPAPRGVPQIEVTFQVDENGILHVTAQDKAAKKSKSITITSDKSRLSQEEIDRMLKEAEEFAEEDRKVKAKVDAQNKLETYIYNMKNTINDKLAEKIDSDDKKKLENALKEATEWLDDNQNAEKEDYDEKMKDLEDVCNPVIKKVYEKSGASSANSGDEEEEAAYDEL</sequence>
<dbReference type="FunFam" id="3.30.420.40:FF:000020">
    <property type="entry name" value="Chaperone protein HscA homolog"/>
    <property type="match status" value="1"/>
</dbReference>
<feature type="chain" id="PRO_5043496967" description="Luminal-binding protein 5" evidence="9">
    <location>
        <begin position="28"/>
        <end position="670"/>
    </location>
</feature>
<dbReference type="InterPro" id="IPR029048">
    <property type="entry name" value="HSP70_C_sf"/>
</dbReference>
<dbReference type="PANTHER" id="PTHR19375">
    <property type="entry name" value="HEAT SHOCK PROTEIN 70KDA"/>
    <property type="match status" value="1"/>
</dbReference>
<dbReference type="InterPro" id="IPR018181">
    <property type="entry name" value="Heat_shock_70_CS"/>
</dbReference>
<dbReference type="SUPFAM" id="SSF100934">
    <property type="entry name" value="Heat shock protein 70kD (HSP70), C-terminal subdomain"/>
    <property type="match status" value="1"/>
</dbReference>
<evidence type="ECO:0000256" key="9">
    <source>
        <dbReference type="SAM" id="SignalP"/>
    </source>
</evidence>
<keyword evidence="4 6" id="KW-0067">ATP-binding</keyword>
<comment type="similarity">
    <text evidence="1 6">Belongs to the heat shock protein 70 family.</text>
</comment>
<dbReference type="Pfam" id="PF00012">
    <property type="entry name" value="HSP70"/>
    <property type="match status" value="1"/>
</dbReference>
<evidence type="ECO:0000256" key="2">
    <source>
        <dbReference type="ARBA" id="ARBA00022741"/>
    </source>
</evidence>
<name>A0AAV9MNL4_9SOLN</name>
<feature type="coiled-coil region" evidence="7">
    <location>
        <begin position="604"/>
        <end position="639"/>
    </location>
</feature>
<dbReference type="FunFam" id="1.20.1270.10:FF:000016">
    <property type="entry name" value="Heat shock protein 70"/>
    <property type="match status" value="1"/>
</dbReference>
<comment type="caution">
    <text evidence="10">The sequence shown here is derived from an EMBL/GenBank/DDBJ whole genome shotgun (WGS) entry which is preliminary data.</text>
</comment>
<dbReference type="Gene3D" id="1.20.1270.10">
    <property type="match status" value="1"/>
</dbReference>
<dbReference type="NCBIfam" id="NF001413">
    <property type="entry name" value="PRK00290.1"/>
    <property type="match status" value="1"/>
</dbReference>
<dbReference type="CDD" id="cd10241">
    <property type="entry name" value="ASKHA_NBD_HSP70_BiP"/>
    <property type="match status" value="1"/>
</dbReference>
<accession>A0AAV9MNL4</accession>
<gene>
    <name evidence="10" type="ORF">R3W88_002985</name>
</gene>
<keyword evidence="3" id="KW-0256">Endoplasmic reticulum</keyword>
<dbReference type="Gene3D" id="3.90.640.10">
    <property type="entry name" value="Actin, Chain A, domain 4"/>
    <property type="match status" value="1"/>
</dbReference>
<evidence type="ECO:0000313" key="11">
    <source>
        <dbReference type="Proteomes" id="UP001311915"/>
    </source>
</evidence>
<feature type="signal peptide" evidence="9">
    <location>
        <begin position="1"/>
        <end position="27"/>
    </location>
</feature>
<keyword evidence="5" id="KW-0346">Stress response</keyword>
<dbReference type="EMBL" id="JAWPEI010000001">
    <property type="protein sequence ID" value="KAK4739288.1"/>
    <property type="molecule type" value="Genomic_DNA"/>
</dbReference>
<keyword evidence="2 6" id="KW-0547">Nucleotide-binding</keyword>
<dbReference type="GO" id="GO:0140662">
    <property type="term" value="F:ATP-dependent protein folding chaperone"/>
    <property type="evidence" value="ECO:0007669"/>
    <property type="project" value="InterPro"/>
</dbReference>
<dbReference type="Proteomes" id="UP001311915">
    <property type="component" value="Unassembled WGS sequence"/>
</dbReference>
<dbReference type="PROSITE" id="PS00297">
    <property type="entry name" value="HSP70_1"/>
    <property type="match status" value="1"/>
</dbReference>
<keyword evidence="11" id="KW-1185">Reference proteome</keyword>
<dbReference type="PROSITE" id="PS00329">
    <property type="entry name" value="HSP70_2"/>
    <property type="match status" value="1"/>
</dbReference>
<proteinExistence type="inferred from homology"/>
<feature type="region of interest" description="Disordered" evidence="8">
    <location>
        <begin position="650"/>
        <end position="670"/>
    </location>
</feature>
<protein>
    <recommendedName>
        <fullName evidence="12">Luminal-binding protein 5</fullName>
    </recommendedName>
</protein>
<evidence type="ECO:0000313" key="10">
    <source>
        <dbReference type="EMBL" id="KAK4739288.1"/>
    </source>
</evidence>
<keyword evidence="7" id="KW-0175">Coiled coil</keyword>
<dbReference type="FunFam" id="3.90.640.10:FF:000002">
    <property type="entry name" value="Heat shock 70 kDa"/>
    <property type="match status" value="1"/>
</dbReference>
<dbReference type="AlphaFoldDB" id="A0AAV9MNL4"/>
<evidence type="ECO:0008006" key="12">
    <source>
        <dbReference type="Google" id="ProtNLM"/>
    </source>
</evidence>
<reference evidence="10 11" key="1">
    <citation type="submission" date="2023-10" db="EMBL/GenBank/DDBJ databases">
        <title>Genome-Wide Identification Analysis in wild type Solanum Pinnatisectum Reveals Some Genes Defensing Phytophthora Infestans.</title>
        <authorList>
            <person name="Sun C."/>
        </authorList>
    </citation>
    <scope>NUCLEOTIDE SEQUENCE [LARGE SCALE GENOMIC DNA]</scope>
    <source>
        <strain evidence="10">LQN</strain>
        <tissue evidence="10">Leaf</tissue>
    </source>
</reference>
<dbReference type="GO" id="GO:0005524">
    <property type="term" value="F:ATP binding"/>
    <property type="evidence" value="ECO:0007669"/>
    <property type="project" value="UniProtKB-KW"/>
</dbReference>
<dbReference type="Gene3D" id="3.30.420.40">
    <property type="match status" value="2"/>
</dbReference>
<evidence type="ECO:0000256" key="5">
    <source>
        <dbReference type="ARBA" id="ARBA00023016"/>
    </source>
</evidence>
<dbReference type="PRINTS" id="PR00301">
    <property type="entry name" value="HEATSHOCK70"/>
</dbReference>
<dbReference type="InterPro" id="IPR029047">
    <property type="entry name" value="HSP70_peptide-bd_sf"/>
</dbReference>
<dbReference type="InterPro" id="IPR042050">
    <property type="entry name" value="BIP_NBD"/>
</dbReference>
<organism evidence="10 11">
    <name type="scientific">Solanum pinnatisectum</name>
    <name type="common">tansyleaf nightshade</name>
    <dbReference type="NCBI Taxonomy" id="50273"/>
    <lineage>
        <taxon>Eukaryota</taxon>
        <taxon>Viridiplantae</taxon>
        <taxon>Streptophyta</taxon>
        <taxon>Embryophyta</taxon>
        <taxon>Tracheophyta</taxon>
        <taxon>Spermatophyta</taxon>
        <taxon>Magnoliopsida</taxon>
        <taxon>eudicotyledons</taxon>
        <taxon>Gunneridae</taxon>
        <taxon>Pentapetalae</taxon>
        <taxon>asterids</taxon>
        <taxon>lamiids</taxon>
        <taxon>Solanales</taxon>
        <taxon>Solanaceae</taxon>
        <taxon>Solanoideae</taxon>
        <taxon>Solaneae</taxon>
        <taxon>Solanum</taxon>
    </lineage>
</organism>
<evidence type="ECO:0000256" key="8">
    <source>
        <dbReference type="SAM" id="MobiDB-lite"/>
    </source>
</evidence>
<dbReference type="FunFam" id="3.30.420.40:FF:000026">
    <property type="entry name" value="Heat shock protein 70"/>
    <property type="match status" value="1"/>
</dbReference>
<evidence type="ECO:0000256" key="7">
    <source>
        <dbReference type="SAM" id="Coils"/>
    </source>
</evidence>
<dbReference type="SUPFAM" id="SSF100920">
    <property type="entry name" value="Heat shock protein 70kD (HSP70), peptide-binding domain"/>
    <property type="match status" value="1"/>
</dbReference>
<evidence type="ECO:0000256" key="4">
    <source>
        <dbReference type="ARBA" id="ARBA00022840"/>
    </source>
</evidence>